<evidence type="ECO:0000313" key="2">
    <source>
        <dbReference type="Proteomes" id="UP000033649"/>
    </source>
</evidence>
<proteinExistence type="predicted"/>
<dbReference type="PATRIC" id="fig|429727.3.peg.407"/>
<evidence type="ECO:0000313" key="1">
    <source>
        <dbReference type="EMBL" id="KKB08845.1"/>
    </source>
</evidence>
<dbReference type="OrthoDB" id="7960896at2"/>
<keyword evidence="2" id="KW-1185">Reference proteome</keyword>
<accession>A0A0F5FJU0</accession>
<protein>
    <submittedName>
        <fullName evidence="1">Uncharacterized protein</fullName>
    </submittedName>
</protein>
<sequence>MNLPTRQMLMGMTLGALCATGLAAIGPGYVLEAFADEMPAGFNADKLVRFGDRDYEVAYADWVSTDPLSTATVKKIEAGKVSYVSITTTATGTYSTDALTSPHVLYPGIDVREANPTGNFFAFWSGGSWQGFASQRGNSFISISGPAR</sequence>
<dbReference type="Proteomes" id="UP000033649">
    <property type="component" value="Unassembled WGS sequence"/>
</dbReference>
<organism evidence="1 2">
    <name type="scientific">Devosia chinhatensis</name>
    <dbReference type="NCBI Taxonomy" id="429727"/>
    <lineage>
        <taxon>Bacteria</taxon>
        <taxon>Pseudomonadati</taxon>
        <taxon>Pseudomonadota</taxon>
        <taxon>Alphaproteobacteria</taxon>
        <taxon>Hyphomicrobiales</taxon>
        <taxon>Devosiaceae</taxon>
        <taxon>Devosia</taxon>
    </lineage>
</organism>
<dbReference type="AlphaFoldDB" id="A0A0F5FJU0"/>
<gene>
    <name evidence="1" type="ORF">VE26_01930</name>
</gene>
<dbReference type="RefSeq" id="WP_046103533.1">
    <property type="nucleotide sequence ID" value="NZ_JZEY01000054.1"/>
</dbReference>
<reference evidence="1 2" key="1">
    <citation type="submission" date="2015-03" db="EMBL/GenBank/DDBJ databases">
        <authorList>
            <person name="Hassan Y."/>
            <person name="Lepp D."/>
            <person name="Li X.-Z."/>
            <person name="Zhou T."/>
        </authorList>
    </citation>
    <scope>NUCLEOTIDE SEQUENCE [LARGE SCALE GENOMIC DNA]</scope>
    <source>
        <strain evidence="1 2">IPL18</strain>
    </source>
</reference>
<comment type="caution">
    <text evidence="1">The sequence shown here is derived from an EMBL/GenBank/DDBJ whole genome shotgun (WGS) entry which is preliminary data.</text>
</comment>
<dbReference type="STRING" id="429727.VE26_01930"/>
<name>A0A0F5FJU0_9HYPH</name>
<dbReference type="EMBL" id="JZEY01000054">
    <property type="protein sequence ID" value="KKB08845.1"/>
    <property type="molecule type" value="Genomic_DNA"/>
</dbReference>